<dbReference type="AlphaFoldDB" id="A0A5B2X8A5"/>
<dbReference type="EMBL" id="VUOB01000038">
    <property type="protein sequence ID" value="KAA2259504.1"/>
    <property type="molecule type" value="Genomic_DNA"/>
</dbReference>
<evidence type="ECO:0000256" key="1">
    <source>
        <dbReference type="ARBA" id="ARBA00004167"/>
    </source>
</evidence>
<evidence type="ECO:0000313" key="7">
    <source>
        <dbReference type="Proteomes" id="UP000323454"/>
    </source>
</evidence>
<keyword evidence="7" id="KW-1185">Reference proteome</keyword>
<dbReference type="PANTHER" id="PTHR30168:SF0">
    <property type="entry name" value="INNER MEMBRANE PROTEIN"/>
    <property type="match status" value="1"/>
</dbReference>
<comment type="subcellular location">
    <subcellularLocation>
        <location evidence="1">Membrane</location>
        <topology evidence="1">Single-pass membrane protein</topology>
    </subcellularLocation>
</comment>
<keyword evidence="3" id="KW-1133">Transmembrane helix</keyword>
<evidence type="ECO:0000313" key="6">
    <source>
        <dbReference type="EMBL" id="KAA2259504.1"/>
    </source>
</evidence>
<dbReference type="Proteomes" id="UP000323454">
    <property type="component" value="Unassembled WGS sequence"/>
</dbReference>
<dbReference type="SUPFAM" id="SSF55486">
    <property type="entry name" value="Metalloproteases ('zincins'), catalytic domain"/>
    <property type="match status" value="1"/>
</dbReference>
<keyword evidence="4" id="KW-0472">Membrane</keyword>
<dbReference type="GO" id="GO:0006508">
    <property type="term" value="P:proteolysis"/>
    <property type="evidence" value="ECO:0007669"/>
    <property type="project" value="UniProtKB-KW"/>
</dbReference>
<keyword evidence="6" id="KW-0378">Hydrolase</keyword>
<evidence type="ECO:0000256" key="5">
    <source>
        <dbReference type="SAM" id="SignalP"/>
    </source>
</evidence>
<dbReference type="Pfam" id="PF04228">
    <property type="entry name" value="Zn_peptidase"/>
    <property type="match status" value="1"/>
</dbReference>
<name>A0A5B2X8A5_9PSEU</name>
<evidence type="ECO:0000256" key="3">
    <source>
        <dbReference type="ARBA" id="ARBA00022989"/>
    </source>
</evidence>
<proteinExistence type="predicted"/>
<evidence type="ECO:0000256" key="4">
    <source>
        <dbReference type="ARBA" id="ARBA00023136"/>
    </source>
</evidence>
<dbReference type="OrthoDB" id="5168289at2"/>
<keyword evidence="2" id="KW-0812">Transmembrane</keyword>
<comment type="caution">
    <text evidence="6">The sequence shown here is derived from an EMBL/GenBank/DDBJ whole genome shotgun (WGS) entry which is preliminary data.</text>
</comment>
<sequence length="457" mass="47619">MMRLPGMVALLLALAVLCGACTSVVAGSPTAAGTGPIAGNDVDPSFVRGTDGSAVDRLAATAVVDVQEFWRQSFPSMFGRQWTDLTGGAYSVDTTDQDAKPVPCVTKAADVAGNAFYCPASDAIAWDRSALLPVLQNKFGDTAVVIVLAHELGHAVQHRTGLTHDSQREQPESYPTIVIEAMADCYAGAFLRWTIDGHAPHLRIGHESLDSALGALVTFRDPIGTARSDQAAHGNAFDRVSAFQDGYQQGGKLCSQMTAQNRQFTQHGFTSRDDQASGGNLTLDTMLELITPDLAGYFGGLVTAAGKPWTAPKVTRGAPSCGDKQGPIAFCSAGTEIDVQTDGTLSTLHNQIGDYATGTLMASRYGLAAMAALGRPTDQGTSGHDGLCLAGAYTGTVLSRSQGFGLSPGDLDEAVQVLLGYDYAARDTAGHNAVNPGFERVAVFRLGVLGGAKSCGV</sequence>
<evidence type="ECO:0000256" key="2">
    <source>
        <dbReference type="ARBA" id="ARBA00022692"/>
    </source>
</evidence>
<reference evidence="6 7" key="2">
    <citation type="submission" date="2019-09" db="EMBL/GenBank/DDBJ databases">
        <authorList>
            <person name="Jin C."/>
        </authorList>
    </citation>
    <scope>NUCLEOTIDE SEQUENCE [LARGE SCALE GENOMIC DNA]</scope>
    <source>
        <strain evidence="6 7">AN110305</strain>
    </source>
</reference>
<keyword evidence="6" id="KW-0482">Metalloprotease</keyword>
<dbReference type="InterPro" id="IPR007343">
    <property type="entry name" value="Uncharacterised_pept_Zn_put"/>
</dbReference>
<dbReference type="GO" id="GO:0008237">
    <property type="term" value="F:metallopeptidase activity"/>
    <property type="evidence" value="ECO:0007669"/>
    <property type="project" value="UniProtKB-KW"/>
</dbReference>
<gene>
    <name evidence="6" type="ORF">F0L68_21495</name>
</gene>
<feature type="signal peptide" evidence="5">
    <location>
        <begin position="1"/>
        <end position="26"/>
    </location>
</feature>
<feature type="chain" id="PRO_5039495294" evidence="5">
    <location>
        <begin position="27"/>
        <end position="457"/>
    </location>
</feature>
<reference evidence="6 7" key="1">
    <citation type="submission" date="2019-09" db="EMBL/GenBank/DDBJ databases">
        <title>Goodfellowia gen. nov., a new genus of the Pseudonocardineae related to Actinoalloteichus, containing Goodfellowia coeruleoviolacea gen. nov., comb. nov. gen. nov., comb. nov.</title>
        <authorList>
            <person name="Labeda D."/>
        </authorList>
    </citation>
    <scope>NUCLEOTIDE SEQUENCE [LARGE SCALE GENOMIC DNA]</scope>
    <source>
        <strain evidence="6 7">AN110305</strain>
    </source>
</reference>
<accession>A0A5B2X8A5</accession>
<keyword evidence="5" id="KW-0732">Signal</keyword>
<organism evidence="6 7">
    <name type="scientific">Solihabitans fulvus</name>
    <dbReference type="NCBI Taxonomy" id="1892852"/>
    <lineage>
        <taxon>Bacteria</taxon>
        <taxon>Bacillati</taxon>
        <taxon>Actinomycetota</taxon>
        <taxon>Actinomycetes</taxon>
        <taxon>Pseudonocardiales</taxon>
        <taxon>Pseudonocardiaceae</taxon>
        <taxon>Solihabitans</taxon>
    </lineage>
</organism>
<keyword evidence="6" id="KW-0645">Protease</keyword>
<protein>
    <submittedName>
        <fullName evidence="6">Metalloprotease-like protein</fullName>
    </submittedName>
</protein>
<dbReference type="GO" id="GO:0016020">
    <property type="term" value="C:membrane"/>
    <property type="evidence" value="ECO:0007669"/>
    <property type="project" value="UniProtKB-SubCell"/>
</dbReference>
<dbReference type="PANTHER" id="PTHR30168">
    <property type="entry name" value="PUTATIVE MEMBRANE PROTEIN YPFJ"/>
    <property type="match status" value="1"/>
</dbReference>